<evidence type="ECO:0000313" key="2">
    <source>
        <dbReference type="Proteomes" id="UP001519332"/>
    </source>
</evidence>
<protein>
    <recommendedName>
        <fullName evidence="3">DUF2185 domain-containing protein</fullName>
    </recommendedName>
</protein>
<accession>A0ABS4T5R1</accession>
<gene>
    <name evidence="1" type="ORF">JOF56_000185</name>
</gene>
<sequence>MPTEHWPLRQDPDSPVIFARSLFEDSTRLAFAMLDDEDCWLISDGCEFSDDMAAGNAMFASVCLRDALGMVPEIQALAGLPAGMAADWDREQRTWLLSSPSESDDEEENQDIEAARLAAWKHPGSPLDEVEVSIELAEISTDPSAPRSAVRQAGRDEGGTWLFVSFDTPETEEFETTALDMDHFIALYPDVAPTLTAAPGEVWDRVSADSDWERIDDGA</sequence>
<dbReference type="RefSeq" id="WP_209633410.1">
    <property type="nucleotide sequence ID" value="NZ_JAGINW010000001.1"/>
</dbReference>
<proteinExistence type="predicted"/>
<evidence type="ECO:0008006" key="3">
    <source>
        <dbReference type="Google" id="ProtNLM"/>
    </source>
</evidence>
<reference evidence="1 2" key="1">
    <citation type="submission" date="2021-03" db="EMBL/GenBank/DDBJ databases">
        <title>Sequencing the genomes of 1000 actinobacteria strains.</title>
        <authorList>
            <person name="Klenk H.-P."/>
        </authorList>
    </citation>
    <scope>NUCLEOTIDE SEQUENCE [LARGE SCALE GENOMIC DNA]</scope>
    <source>
        <strain evidence="1 2">DSM 46670</strain>
    </source>
</reference>
<dbReference type="Proteomes" id="UP001519332">
    <property type="component" value="Unassembled WGS sequence"/>
</dbReference>
<dbReference type="EMBL" id="JAGINW010000001">
    <property type="protein sequence ID" value="MBP2319800.1"/>
    <property type="molecule type" value="Genomic_DNA"/>
</dbReference>
<keyword evidence="2" id="KW-1185">Reference proteome</keyword>
<comment type="caution">
    <text evidence="1">The sequence shown here is derived from an EMBL/GenBank/DDBJ whole genome shotgun (WGS) entry which is preliminary data.</text>
</comment>
<evidence type="ECO:0000313" key="1">
    <source>
        <dbReference type="EMBL" id="MBP2319800.1"/>
    </source>
</evidence>
<organism evidence="1 2">
    <name type="scientific">Kibdelosporangium banguiense</name>
    <dbReference type="NCBI Taxonomy" id="1365924"/>
    <lineage>
        <taxon>Bacteria</taxon>
        <taxon>Bacillati</taxon>
        <taxon>Actinomycetota</taxon>
        <taxon>Actinomycetes</taxon>
        <taxon>Pseudonocardiales</taxon>
        <taxon>Pseudonocardiaceae</taxon>
        <taxon>Kibdelosporangium</taxon>
    </lineage>
</organism>
<name>A0ABS4T5R1_9PSEU</name>